<keyword evidence="1" id="KW-0805">Transcription regulation</keyword>
<dbReference type="InterPro" id="IPR046335">
    <property type="entry name" value="LacI/GalR-like_sensor"/>
</dbReference>
<dbReference type="SMART" id="SM00354">
    <property type="entry name" value="HTH_LACI"/>
    <property type="match status" value="1"/>
</dbReference>
<gene>
    <name evidence="5" type="ORF">GA0061101_12069</name>
</gene>
<sequence>MERLLVKGTIKLADVAKAAGVSQGTASNVFSRPDVVREEVREHVLKTARQLGYAGPSLTGRLLRAGKVNAIGVAAVEPLAYFFDDPWARALLAAVAQVCDASGTGLALVSAKDRQKLDWNIKSALVDGFILLCVEGGEKLVQLTRERQLPFIALALNDDDPSVASIGVDNVAGAATAATHLAELGHRRFAVLATEFSYDHVGPVGLGEIERAVYSTSRDRATGYWQALETFGIRRQDVPIYETDNHKTSVETGLEYLFSAPEPPTALLAMSDHIALLAMNWLQARGLSVPRDVSIIGFDGVPEGGMVEPGLTTMAQPFDQIAQRAVRAVLDDAMPIEREMIDVTLIVRGSTAAPKL</sequence>
<dbReference type="PROSITE" id="PS50932">
    <property type="entry name" value="HTH_LACI_2"/>
    <property type="match status" value="1"/>
</dbReference>
<evidence type="ECO:0000256" key="2">
    <source>
        <dbReference type="ARBA" id="ARBA00023125"/>
    </source>
</evidence>
<dbReference type="EMBL" id="FMAF01000020">
    <property type="protein sequence ID" value="SCB45141.1"/>
    <property type="molecule type" value="Genomic_DNA"/>
</dbReference>
<proteinExistence type="predicted"/>
<evidence type="ECO:0000313" key="6">
    <source>
        <dbReference type="Proteomes" id="UP000199205"/>
    </source>
</evidence>
<dbReference type="PANTHER" id="PTHR30146">
    <property type="entry name" value="LACI-RELATED TRANSCRIPTIONAL REPRESSOR"/>
    <property type="match status" value="1"/>
</dbReference>
<dbReference type="CDD" id="cd06279">
    <property type="entry name" value="PBP1_LacI-like"/>
    <property type="match status" value="1"/>
</dbReference>
<dbReference type="AlphaFoldDB" id="A0A1C3WYU9"/>
<dbReference type="CDD" id="cd01392">
    <property type="entry name" value="HTH_LacI"/>
    <property type="match status" value="1"/>
</dbReference>
<accession>A0A1C3WYU9</accession>
<evidence type="ECO:0000259" key="4">
    <source>
        <dbReference type="PROSITE" id="PS50932"/>
    </source>
</evidence>
<dbReference type="SUPFAM" id="SSF47413">
    <property type="entry name" value="lambda repressor-like DNA-binding domains"/>
    <property type="match status" value="1"/>
</dbReference>
<dbReference type="InterPro" id="IPR028082">
    <property type="entry name" value="Peripla_BP_I"/>
</dbReference>
<name>A0A1C3WYU9_9HYPH</name>
<keyword evidence="2" id="KW-0238">DNA-binding</keyword>
<evidence type="ECO:0000313" key="5">
    <source>
        <dbReference type="EMBL" id="SCB45141.1"/>
    </source>
</evidence>
<dbReference type="Pfam" id="PF13377">
    <property type="entry name" value="Peripla_BP_3"/>
    <property type="match status" value="1"/>
</dbReference>
<dbReference type="GO" id="GO:0003700">
    <property type="term" value="F:DNA-binding transcription factor activity"/>
    <property type="evidence" value="ECO:0007669"/>
    <property type="project" value="TreeGrafter"/>
</dbReference>
<dbReference type="RefSeq" id="WP_245297585.1">
    <property type="nucleotide sequence ID" value="NZ_FMAF01000020.1"/>
</dbReference>
<reference evidence="5 6" key="1">
    <citation type="submission" date="2016-08" db="EMBL/GenBank/DDBJ databases">
        <authorList>
            <person name="Seilhamer J.J."/>
        </authorList>
    </citation>
    <scope>NUCLEOTIDE SEQUENCE [LARGE SCALE GENOMIC DNA]</scope>
    <source>
        <strain evidence="5 6">P1-7</strain>
    </source>
</reference>
<keyword evidence="3" id="KW-0804">Transcription</keyword>
<dbReference type="Proteomes" id="UP000199205">
    <property type="component" value="Unassembled WGS sequence"/>
</dbReference>
<organism evidence="5 6">
    <name type="scientific">Rhizobium lusitanum</name>
    <dbReference type="NCBI Taxonomy" id="293958"/>
    <lineage>
        <taxon>Bacteria</taxon>
        <taxon>Pseudomonadati</taxon>
        <taxon>Pseudomonadota</taxon>
        <taxon>Alphaproteobacteria</taxon>
        <taxon>Hyphomicrobiales</taxon>
        <taxon>Rhizobiaceae</taxon>
        <taxon>Rhizobium/Agrobacterium group</taxon>
        <taxon>Rhizobium</taxon>
    </lineage>
</organism>
<feature type="domain" description="HTH lacI-type" evidence="4">
    <location>
        <begin position="10"/>
        <end position="65"/>
    </location>
</feature>
<evidence type="ECO:0000256" key="1">
    <source>
        <dbReference type="ARBA" id="ARBA00023015"/>
    </source>
</evidence>
<dbReference type="SUPFAM" id="SSF53822">
    <property type="entry name" value="Periplasmic binding protein-like I"/>
    <property type="match status" value="1"/>
</dbReference>
<dbReference type="Pfam" id="PF00356">
    <property type="entry name" value="LacI"/>
    <property type="match status" value="1"/>
</dbReference>
<dbReference type="Gene3D" id="1.10.260.40">
    <property type="entry name" value="lambda repressor-like DNA-binding domains"/>
    <property type="match status" value="1"/>
</dbReference>
<evidence type="ECO:0000256" key="3">
    <source>
        <dbReference type="ARBA" id="ARBA00023163"/>
    </source>
</evidence>
<dbReference type="InterPro" id="IPR010982">
    <property type="entry name" value="Lambda_DNA-bd_dom_sf"/>
</dbReference>
<protein>
    <submittedName>
        <fullName evidence="5">Transcriptional regulator, LacI family</fullName>
    </submittedName>
</protein>
<dbReference type="InterPro" id="IPR000843">
    <property type="entry name" value="HTH_LacI"/>
</dbReference>
<dbReference type="PANTHER" id="PTHR30146:SF138">
    <property type="entry name" value="TRANSCRIPTIONAL REGULATORY PROTEIN"/>
    <property type="match status" value="1"/>
</dbReference>
<dbReference type="GO" id="GO:0000976">
    <property type="term" value="F:transcription cis-regulatory region binding"/>
    <property type="evidence" value="ECO:0007669"/>
    <property type="project" value="TreeGrafter"/>
</dbReference>
<dbReference type="Gene3D" id="3.40.50.2300">
    <property type="match status" value="2"/>
</dbReference>